<proteinExistence type="predicted"/>
<organism evidence="3 4">
    <name type="scientific">Constantimarinum furrinae</name>
    <dbReference type="NCBI Taxonomy" id="2562285"/>
    <lineage>
        <taxon>Bacteria</taxon>
        <taxon>Pseudomonadati</taxon>
        <taxon>Bacteroidota</taxon>
        <taxon>Flavobacteriia</taxon>
        <taxon>Flavobacteriales</taxon>
        <taxon>Flavobacteriaceae</taxon>
        <taxon>Altibacter/Constantimarinum group</taxon>
        <taxon>Constantimarinum</taxon>
    </lineage>
</organism>
<feature type="chain" id="PRO_5028960655" description="DUF4440 domain-containing protein" evidence="1">
    <location>
        <begin position="17"/>
        <end position="314"/>
    </location>
</feature>
<accession>A0A7G8PUT5</accession>
<dbReference type="SUPFAM" id="SSF54427">
    <property type="entry name" value="NTF2-like"/>
    <property type="match status" value="1"/>
</dbReference>
<keyword evidence="4" id="KW-1185">Reference proteome</keyword>
<dbReference type="InterPro" id="IPR027843">
    <property type="entry name" value="DUF4440"/>
</dbReference>
<evidence type="ECO:0000256" key="1">
    <source>
        <dbReference type="SAM" id="SignalP"/>
    </source>
</evidence>
<dbReference type="CDD" id="cd00531">
    <property type="entry name" value="NTF2_like"/>
    <property type="match status" value="1"/>
</dbReference>
<dbReference type="RefSeq" id="WP_186987722.1">
    <property type="nucleotide sequence ID" value="NZ_CP052909.1"/>
</dbReference>
<feature type="signal peptide" evidence="1">
    <location>
        <begin position="1"/>
        <end position="16"/>
    </location>
</feature>
<dbReference type="KEGG" id="alti:ALE3EI_1543"/>
<dbReference type="EMBL" id="CP052909">
    <property type="protein sequence ID" value="QNJ98101.1"/>
    <property type="molecule type" value="Genomic_DNA"/>
</dbReference>
<protein>
    <recommendedName>
        <fullName evidence="2">DUF4440 domain-containing protein</fullName>
    </recommendedName>
</protein>
<feature type="domain" description="DUF4440" evidence="2">
    <location>
        <begin position="197"/>
        <end position="306"/>
    </location>
</feature>
<dbReference type="InterPro" id="IPR032710">
    <property type="entry name" value="NTF2-like_dom_sf"/>
</dbReference>
<dbReference type="Gene3D" id="3.10.450.50">
    <property type="match status" value="1"/>
</dbReference>
<gene>
    <name evidence="3" type="ORF">ALE3EI_1543</name>
</gene>
<evidence type="ECO:0000259" key="2">
    <source>
        <dbReference type="Pfam" id="PF14534"/>
    </source>
</evidence>
<dbReference type="AlphaFoldDB" id="A0A7G8PUT5"/>
<reference evidence="3 4" key="1">
    <citation type="submission" date="2020-04" db="EMBL/GenBank/DDBJ databases">
        <title>Genome sequence of Altibacter aquimarinus strain ALE3EI.</title>
        <authorList>
            <person name="Oh H.-M."/>
            <person name="Jang D."/>
        </authorList>
    </citation>
    <scope>NUCLEOTIDE SEQUENCE [LARGE SCALE GENOMIC DNA]</scope>
    <source>
        <strain evidence="3 4">ALE3EI</strain>
    </source>
</reference>
<dbReference type="Pfam" id="PF14534">
    <property type="entry name" value="DUF4440"/>
    <property type="match status" value="1"/>
</dbReference>
<evidence type="ECO:0000313" key="4">
    <source>
        <dbReference type="Proteomes" id="UP000515514"/>
    </source>
</evidence>
<dbReference type="Proteomes" id="UP000515514">
    <property type="component" value="Chromosome"/>
</dbReference>
<sequence length="314" mass="36231">MRSLLLFIFLPLMALAQNPYEYDQTASHPYGKLNPEAPKEMGDFAPMIGTCDCLSTARKPDGDWAEPQKMEWTFKYIMNGMAVQDETLKEDGSHSGSIRQFIADSSKWYVHWYSNTTPSTTLPTWEGAKRGDSIVLYRDQKAPNGMDGKFRLTFKNISDNGFNWIGEWVDPTEKIVYPTWKIDCSKRSEKSAEEIVIQKNTQAFSRAFRRGDHLAIANMYTKDAHIFPNNSMIISGREAIAERWKFSDNVIPVSHKITPSEIKIINNYAYDFGYYEGSTKNKEGIETPFKGKYVIVWRKEDGDWKMYLDIWNTL</sequence>
<evidence type="ECO:0000313" key="3">
    <source>
        <dbReference type="EMBL" id="QNJ98101.1"/>
    </source>
</evidence>
<name>A0A7G8PUT5_9FLAO</name>
<keyword evidence="1" id="KW-0732">Signal</keyword>